<dbReference type="HOGENOM" id="CLU_2080941_0_0_0"/>
<dbReference type="KEGG" id="dsw:QR90_08840"/>
<evidence type="ECO:0000313" key="2">
    <source>
        <dbReference type="EMBL" id="AIZ45185.1"/>
    </source>
</evidence>
<feature type="transmembrane region" description="Helical" evidence="1">
    <location>
        <begin position="87"/>
        <end position="106"/>
    </location>
</feature>
<feature type="transmembrane region" description="Helical" evidence="1">
    <location>
        <begin position="64"/>
        <end position="81"/>
    </location>
</feature>
<keyword evidence="1" id="KW-0812">Transmembrane</keyword>
<dbReference type="AlphaFoldDB" id="A0A0A7KGF3"/>
<evidence type="ECO:0000313" key="3">
    <source>
        <dbReference type="Proteomes" id="UP000030634"/>
    </source>
</evidence>
<reference evidence="3" key="1">
    <citation type="submission" date="2014-11" db="EMBL/GenBank/DDBJ databases">
        <title>Hymenobacter sp. DG25B genome submission.</title>
        <authorList>
            <person name="Jung H.-Y."/>
            <person name="Kim M.K."/>
            <person name="Srinivasan S."/>
            <person name="Lim S."/>
        </authorList>
    </citation>
    <scope>NUCLEOTIDE SEQUENCE [LARGE SCALE GENOMIC DNA]</scope>
    <source>
        <strain evidence="3">DY59</strain>
    </source>
</reference>
<organism evidence="2 3">
    <name type="scientific">Deinococcus radiopugnans</name>
    <dbReference type="NCBI Taxonomy" id="57497"/>
    <lineage>
        <taxon>Bacteria</taxon>
        <taxon>Thermotogati</taxon>
        <taxon>Deinococcota</taxon>
        <taxon>Deinococci</taxon>
        <taxon>Deinococcales</taxon>
        <taxon>Deinococcaceae</taxon>
        <taxon>Deinococcus</taxon>
    </lineage>
</organism>
<evidence type="ECO:0000256" key="1">
    <source>
        <dbReference type="SAM" id="Phobius"/>
    </source>
</evidence>
<keyword evidence="1" id="KW-0472">Membrane</keyword>
<feature type="transmembrane region" description="Helical" evidence="1">
    <location>
        <begin position="7"/>
        <end position="28"/>
    </location>
</feature>
<dbReference type="RefSeq" id="WP_039683931.1">
    <property type="nucleotide sequence ID" value="NZ_CP010028.1"/>
</dbReference>
<protein>
    <submittedName>
        <fullName evidence="2">Uncharacterized protein</fullName>
    </submittedName>
</protein>
<feature type="transmembrane region" description="Helical" evidence="1">
    <location>
        <begin position="34"/>
        <end position="52"/>
    </location>
</feature>
<dbReference type="EMBL" id="CP010028">
    <property type="protein sequence ID" value="AIZ45185.1"/>
    <property type="molecule type" value="Genomic_DNA"/>
</dbReference>
<accession>A0A0A7KGF3</accession>
<name>A0A0A7KGF3_9DEIO</name>
<gene>
    <name evidence="2" type="ORF">QR90_08840</name>
</gene>
<dbReference type="Proteomes" id="UP000030634">
    <property type="component" value="Chromosome"/>
</dbReference>
<keyword evidence="1" id="KW-1133">Transmembrane helix</keyword>
<proteinExistence type="predicted"/>
<sequence>MPSPATVLRSVSGALLALGALSISYSLLTVETGAVIRVIVGWAVLISAGLAARRWPRWSGPLPLYWACALTLILLIDVLWFRPQTNVIAVLSTSVGLMALSVLGSSKNVAKTDQRRA</sequence>